<dbReference type="Gene3D" id="2.60.120.10">
    <property type="entry name" value="Jelly Rolls"/>
    <property type="match status" value="1"/>
</dbReference>
<dbReference type="InterPro" id="IPR014710">
    <property type="entry name" value="RmlC-like_jellyroll"/>
</dbReference>
<dbReference type="SUPFAM" id="SSF51182">
    <property type="entry name" value="RmlC-like cupins"/>
    <property type="match status" value="1"/>
</dbReference>
<accession>A0A517TC76</accession>
<dbReference type="CDD" id="cd20295">
    <property type="entry name" value="cupin_Pac13-like"/>
    <property type="match status" value="1"/>
</dbReference>
<feature type="domain" description="Cupin type-2" evidence="1">
    <location>
        <begin position="58"/>
        <end position="107"/>
    </location>
</feature>
<dbReference type="Proteomes" id="UP000319976">
    <property type="component" value="Chromosome"/>
</dbReference>
<dbReference type="Pfam" id="PF07883">
    <property type="entry name" value="Cupin_2"/>
    <property type="match status" value="1"/>
</dbReference>
<dbReference type="OrthoDB" id="287918at2"/>
<protein>
    <submittedName>
        <fullName evidence="2">Cupin domain protein</fullName>
    </submittedName>
</protein>
<proteinExistence type="predicted"/>
<dbReference type="InterPro" id="IPR013096">
    <property type="entry name" value="Cupin_2"/>
</dbReference>
<evidence type="ECO:0000313" key="3">
    <source>
        <dbReference type="Proteomes" id="UP000319976"/>
    </source>
</evidence>
<gene>
    <name evidence="2" type="ORF">V22_32370</name>
</gene>
<organism evidence="2 3">
    <name type="scientific">Calycomorphotria hydatis</name>
    <dbReference type="NCBI Taxonomy" id="2528027"/>
    <lineage>
        <taxon>Bacteria</taxon>
        <taxon>Pseudomonadati</taxon>
        <taxon>Planctomycetota</taxon>
        <taxon>Planctomycetia</taxon>
        <taxon>Planctomycetales</taxon>
        <taxon>Planctomycetaceae</taxon>
        <taxon>Calycomorphotria</taxon>
    </lineage>
</organism>
<reference evidence="2 3" key="1">
    <citation type="submission" date="2019-02" db="EMBL/GenBank/DDBJ databases">
        <title>Deep-cultivation of Planctomycetes and their phenomic and genomic characterization uncovers novel biology.</title>
        <authorList>
            <person name="Wiegand S."/>
            <person name="Jogler M."/>
            <person name="Boedeker C."/>
            <person name="Pinto D."/>
            <person name="Vollmers J."/>
            <person name="Rivas-Marin E."/>
            <person name="Kohn T."/>
            <person name="Peeters S.H."/>
            <person name="Heuer A."/>
            <person name="Rast P."/>
            <person name="Oberbeckmann S."/>
            <person name="Bunk B."/>
            <person name="Jeske O."/>
            <person name="Meyerdierks A."/>
            <person name="Storesund J.E."/>
            <person name="Kallscheuer N."/>
            <person name="Luecker S."/>
            <person name="Lage O.M."/>
            <person name="Pohl T."/>
            <person name="Merkel B.J."/>
            <person name="Hornburger P."/>
            <person name="Mueller R.-W."/>
            <person name="Bruemmer F."/>
            <person name="Labrenz M."/>
            <person name="Spormann A.M."/>
            <person name="Op den Camp H."/>
            <person name="Overmann J."/>
            <person name="Amann R."/>
            <person name="Jetten M.S.M."/>
            <person name="Mascher T."/>
            <person name="Medema M.H."/>
            <person name="Devos D.P."/>
            <person name="Kaster A.-K."/>
            <person name="Ovreas L."/>
            <person name="Rohde M."/>
            <person name="Galperin M.Y."/>
            <person name="Jogler C."/>
        </authorList>
    </citation>
    <scope>NUCLEOTIDE SEQUENCE [LARGE SCALE GENOMIC DNA]</scope>
    <source>
        <strain evidence="2 3">V22</strain>
    </source>
</reference>
<keyword evidence="3" id="KW-1185">Reference proteome</keyword>
<dbReference type="AlphaFoldDB" id="A0A517TC76"/>
<dbReference type="KEGG" id="chya:V22_32370"/>
<dbReference type="EMBL" id="CP036316">
    <property type="protein sequence ID" value="QDT65973.1"/>
    <property type="molecule type" value="Genomic_DNA"/>
</dbReference>
<sequence>MSESAESSETAERKVGHCSVVDFEQVDGVPCPCGTAKRAFAGNADFPGTLHVTEISTDAQKHYHREHAETYFILDCDADAQLELDDELLPIKPRMAIVIPAGVRHRAVGRMTVLIVSVPDFDPADEWFD</sequence>
<dbReference type="InterPro" id="IPR011051">
    <property type="entry name" value="RmlC_Cupin_sf"/>
</dbReference>
<evidence type="ECO:0000259" key="1">
    <source>
        <dbReference type="Pfam" id="PF07883"/>
    </source>
</evidence>
<name>A0A517TC76_9PLAN</name>
<dbReference type="RefSeq" id="WP_145264692.1">
    <property type="nucleotide sequence ID" value="NZ_CP036316.1"/>
</dbReference>
<evidence type="ECO:0000313" key="2">
    <source>
        <dbReference type="EMBL" id="QDT65973.1"/>
    </source>
</evidence>